<dbReference type="PROSITE" id="PS00062">
    <property type="entry name" value="ALDOKETO_REDUCTASE_2"/>
    <property type="match status" value="1"/>
</dbReference>
<feature type="active site" description="Proton donor" evidence="4">
    <location>
        <position position="48"/>
    </location>
</feature>
<evidence type="ECO:0000256" key="5">
    <source>
        <dbReference type="PIRSR" id="PIRSR000097-2"/>
    </source>
</evidence>
<comment type="similarity">
    <text evidence="1">Belongs to the aldo/keto reductase family.</text>
</comment>
<dbReference type="CDD" id="cd19123">
    <property type="entry name" value="AKR_AKR3G1"/>
    <property type="match status" value="1"/>
</dbReference>
<dbReference type="InterPro" id="IPR036812">
    <property type="entry name" value="NAD(P)_OxRdtase_dom_sf"/>
</dbReference>
<protein>
    <submittedName>
        <fullName evidence="8">Alcohol dehydrogenase (NADP+)</fullName>
    </submittedName>
</protein>
<dbReference type="Proteomes" id="UP000198858">
    <property type="component" value="Chromosome I"/>
</dbReference>
<gene>
    <name evidence="8" type="ORF">SAMN04488552_2723</name>
</gene>
<name>A0A1H1R3S6_9FLAO</name>
<dbReference type="InterPro" id="IPR044496">
    <property type="entry name" value="AKR3G"/>
</dbReference>
<dbReference type="InterPro" id="IPR018170">
    <property type="entry name" value="Aldo/ket_reductase_CS"/>
</dbReference>
<keyword evidence="3" id="KW-0560">Oxidoreductase</keyword>
<dbReference type="FunFam" id="3.20.20.100:FF:000006">
    <property type="entry name" value="Aldo-keto reductase family 1 member A1"/>
    <property type="match status" value="1"/>
</dbReference>
<dbReference type="PIRSF" id="PIRSF000097">
    <property type="entry name" value="AKR"/>
    <property type="match status" value="1"/>
</dbReference>
<dbReference type="AlphaFoldDB" id="A0A1H1R3S6"/>
<dbReference type="InterPro" id="IPR023210">
    <property type="entry name" value="NADP_OxRdtase_dom"/>
</dbReference>
<dbReference type="EMBL" id="LT629745">
    <property type="protein sequence ID" value="SDS29599.1"/>
    <property type="molecule type" value="Genomic_DNA"/>
</dbReference>
<dbReference type="RefSeq" id="WP_089663337.1">
    <property type="nucleotide sequence ID" value="NZ_LT629745.1"/>
</dbReference>
<dbReference type="SUPFAM" id="SSF51430">
    <property type="entry name" value="NAD(P)-linked oxidoreductase"/>
    <property type="match status" value="1"/>
</dbReference>
<dbReference type="Gene3D" id="3.20.20.100">
    <property type="entry name" value="NADP-dependent oxidoreductase domain"/>
    <property type="match status" value="1"/>
</dbReference>
<feature type="domain" description="NADP-dependent oxidoreductase" evidence="7">
    <location>
        <begin position="15"/>
        <end position="290"/>
    </location>
</feature>
<accession>A0A1H1R3S6</accession>
<evidence type="ECO:0000259" key="7">
    <source>
        <dbReference type="Pfam" id="PF00248"/>
    </source>
</evidence>
<reference evidence="8 9" key="1">
    <citation type="submission" date="2016-10" db="EMBL/GenBank/DDBJ databases">
        <authorList>
            <person name="Varghese N."/>
            <person name="Submissions S."/>
        </authorList>
    </citation>
    <scope>NUCLEOTIDE SEQUENCE [LARGE SCALE GENOMIC DNA]</scope>
    <source>
        <strain evidence="8 9">Mar_2010_102</strain>
    </source>
</reference>
<evidence type="ECO:0000256" key="3">
    <source>
        <dbReference type="ARBA" id="ARBA00023002"/>
    </source>
</evidence>
<dbReference type="PRINTS" id="PR00069">
    <property type="entry name" value="ALDKETRDTASE"/>
</dbReference>
<feature type="site" description="Lowers pKa of active site Tyr" evidence="6">
    <location>
        <position position="77"/>
    </location>
</feature>
<evidence type="ECO:0000313" key="8">
    <source>
        <dbReference type="EMBL" id="SDS29599.1"/>
    </source>
</evidence>
<feature type="binding site" evidence="5">
    <location>
        <position position="110"/>
    </location>
    <ligand>
        <name>substrate</name>
    </ligand>
</feature>
<organism evidence="8 9">
    <name type="scientific">Christiangramia echinicola</name>
    <dbReference type="NCBI Taxonomy" id="279359"/>
    <lineage>
        <taxon>Bacteria</taxon>
        <taxon>Pseudomonadati</taxon>
        <taxon>Bacteroidota</taxon>
        <taxon>Flavobacteriia</taxon>
        <taxon>Flavobacteriales</taxon>
        <taxon>Flavobacteriaceae</taxon>
        <taxon>Christiangramia</taxon>
    </lineage>
</organism>
<dbReference type="InterPro" id="IPR020471">
    <property type="entry name" value="AKR"/>
</dbReference>
<evidence type="ECO:0000256" key="4">
    <source>
        <dbReference type="PIRSR" id="PIRSR000097-1"/>
    </source>
</evidence>
<keyword evidence="9" id="KW-1185">Reference proteome</keyword>
<sequence>MKKLKFRNGDTMDAIGLGTWKSEKGEVTKAVKTALNNGYKHIDCAATYGNEAEVGEAFSEIFNKGKVKREDVWITSKLWNNAHKQEDVIPALKQTLKDLQLDYLDLYLIHWPVAFKPDIGFPEKAEDFLSLEEVPLIETWNEMVKAKEQGLVKHIGVSNFSIEKLKDLMAETDQIPEMNQVELHPYLQQNKLLEFCSKNGINVTAYSPLGSGDRPDEMKAADEPSLLENPVINKVAKKHGASPGQILIKWSEQRGTAVIPKSTNEDRIKQNLMSAGYQLDEDDMKEIADLDYHFRYVNGKFFEMEGNSYENIYND</sequence>
<dbReference type="PANTHER" id="PTHR11732">
    <property type="entry name" value="ALDO/KETO REDUCTASE"/>
    <property type="match status" value="1"/>
</dbReference>
<dbReference type="STRING" id="1250231.SAMN04488552_2723"/>
<proteinExistence type="inferred from homology"/>
<keyword evidence="2" id="KW-0521">NADP</keyword>
<evidence type="ECO:0000313" key="9">
    <source>
        <dbReference type="Proteomes" id="UP000198858"/>
    </source>
</evidence>
<evidence type="ECO:0000256" key="2">
    <source>
        <dbReference type="ARBA" id="ARBA00022857"/>
    </source>
</evidence>
<evidence type="ECO:0000256" key="1">
    <source>
        <dbReference type="ARBA" id="ARBA00007905"/>
    </source>
</evidence>
<dbReference type="GO" id="GO:0008106">
    <property type="term" value="F:alcohol dehydrogenase (NADP+) activity"/>
    <property type="evidence" value="ECO:0007669"/>
    <property type="project" value="InterPro"/>
</dbReference>
<evidence type="ECO:0000256" key="6">
    <source>
        <dbReference type="PIRSR" id="PIRSR000097-3"/>
    </source>
</evidence>
<dbReference type="Pfam" id="PF00248">
    <property type="entry name" value="Aldo_ket_red"/>
    <property type="match status" value="1"/>
</dbReference>